<evidence type="ECO:0000313" key="1">
    <source>
        <dbReference type="EMBL" id="MBE1532134.1"/>
    </source>
</evidence>
<gene>
    <name evidence="1" type="ORF">H4W34_001967</name>
</gene>
<sequence length="116" mass="13090">MHSTLTEHARCLFGDEYRPTPECGLEHRVHHFVEELTFADADAILAMLRELSPNIVDGHLPVWVRNLAYRLVLLQRPDEPDLLREAAHSLWMHGPDWDGIAADLTKRADASNAADG</sequence>
<dbReference type="Proteomes" id="UP000627838">
    <property type="component" value="Unassembled WGS sequence"/>
</dbReference>
<dbReference type="EMBL" id="JADBDZ010000001">
    <property type="protein sequence ID" value="MBE1532134.1"/>
    <property type="molecule type" value="Genomic_DNA"/>
</dbReference>
<comment type="caution">
    <text evidence="1">The sequence shown here is derived from an EMBL/GenBank/DDBJ whole genome shotgun (WGS) entry which is preliminary data.</text>
</comment>
<protein>
    <submittedName>
        <fullName evidence="1">Uncharacterized protein</fullName>
    </submittedName>
</protein>
<dbReference type="RefSeq" id="WP_192758879.1">
    <property type="nucleotide sequence ID" value="NZ_JADBDZ010000001.1"/>
</dbReference>
<proteinExistence type="predicted"/>
<reference evidence="1 2" key="1">
    <citation type="submission" date="2020-10" db="EMBL/GenBank/DDBJ databases">
        <title>Sequencing the genomes of 1000 actinobacteria strains.</title>
        <authorList>
            <person name="Klenk H.-P."/>
        </authorList>
    </citation>
    <scope>NUCLEOTIDE SEQUENCE [LARGE SCALE GENOMIC DNA]</scope>
    <source>
        <strain evidence="1 2">DSM 46744</strain>
    </source>
</reference>
<name>A0ABR9JNI6_9ACTN</name>
<accession>A0ABR9JNI6</accession>
<keyword evidence="2" id="KW-1185">Reference proteome</keyword>
<organism evidence="1 2">
    <name type="scientific">Actinomadura algeriensis</name>
    <dbReference type="NCBI Taxonomy" id="1679523"/>
    <lineage>
        <taxon>Bacteria</taxon>
        <taxon>Bacillati</taxon>
        <taxon>Actinomycetota</taxon>
        <taxon>Actinomycetes</taxon>
        <taxon>Streptosporangiales</taxon>
        <taxon>Thermomonosporaceae</taxon>
        <taxon>Actinomadura</taxon>
    </lineage>
</organism>
<evidence type="ECO:0000313" key="2">
    <source>
        <dbReference type="Proteomes" id="UP000627838"/>
    </source>
</evidence>